<dbReference type="PROSITE" id="PS50883">
    <property type="entry name" value="EAL"/>
    <property type="match status" value="1"/>
</dbReference>
<dbReference type="InterPro" id="IPR035919">
    <property type="entry name" value="EAL_sf"/>
</dbReference>
<dbReference type="Gene3D" id="3.30.70.270">
    <property type="match status" value="1"/>
</dbReference>
<dbReference type="Pfam" id="PF00563">
    <property type="entry name" value="EAL"/>
    <property type="match status" value="1"/>
</dbReference>
<dbReference type="RefSeq" id="WP_349227526.1">
    <property type="nucleotide sequence ID" value="NZ_JBBNOP010000007.1"/>
</dbReference>
<dbReference type="InterPro" id="IPR029787">
    <property type="entry name" value="Nucleotide_cyclase"/>
</dbReference>
<organism evidence="3 4">
    <name type="scientific">Raoultibacter massiliensis</name>
    <dbReference type="NCBI Taxonomy" id="1852371"/>
    <lineage>
        <taxon>Bacteria</taxon>
        <taxon>Bacillati</taxon>
        <taxon>Actinomycetota</taxon>
        <taxon>Coriobacteriia</taxon>
        <taxon>Eggerthellales</taxon>
        <taxon>Eggerthellaceae</taxon>
        <taxon>Raoultibacter</taxon>
    </lineage>
</organism>
<dbReference type="Proteomes" id="UP001487305">
    <property type="component" value="Unassembled WGS sequence"/>
</dbReference>
<proteinExistence type="predicted"/>
<protein>
    <submittedName>
        <fullName evidence="3">GGDEF and EAL domain-containing protein</fullName>
    </submittedName>
</protein>
<dbReference type="InterPro" id="IPR000160">
    <property type="entry name" value="GGDEF_dom"/>
</dbReference>
<dbReference type="SUPFAM" id="SSF55785">
    <property type="entry name" value="PYP-like sensor domain (PAS domain)"/>
    <property type="match status" value="1"/>
</dbReference>
<dbReference type="Gene3D" id="3.30.450.20">
    <property type="entry name" value="PAS domain"/>
    <property type="match status" value="1"/>
</dbReference>
<dbReference type="InterPro" id="IPR050706">
    <property type="entry name" value="Cyclic-di-GMP_PDE-like"/>
</dbReference>
<feature type="domain" description="EAL" evidence="1">
    <location>
        <begin position="302"/>
        <end position="555"/>
    </location>
</feature>
<sequence>MNTKEALQSFDLDPRLFYDAVAFSTDDYLYVIDMKTDRALISDNMYADFDLPDCLFEGLIPLWRPLIAERDRQSFDESIDAMLAGVTDVHDIEYQVKNRKGEYVWVVCRGLMRRDEDGLPKMFAGVVTNLERKGKIDPTTGLFMHDKCLQVLDRMLLNDRAEGGVLLLGLDDFSRVNSLNDHAFGNVVLRVFAQSIQRMLPDDASIFRFDGDEFAIVLDGADKSDMKDLYRAIHAFANRQQNIDGIVYFCTVSGGIAMAGEGASNGSDLTKNAKSALEESKHRGKNTMTFFSPDMTESKLRRLELSDRLQASVLNGMRGFSVHYQPLVNADTMRIGGAEALLRWDAGDLGPVGPDEFVPVLESYGLISQVGRWVLDQALVRCAEWSGSHPGFVMNVNISYLQLFEPDFIGFVQDALARTGVDPSQLVLEMTESYFVTDLDALKTVFSRLRDLGIRLAMDDFGTGYSSLGMLSQSPADIVKIDRAFIRNIDAEAFNRSFIDAVIDLCHSVGIEVTVEGVEEAPELDTVRTIGADCIQGFLVSKPVTADDFEKRFLA</sequence>
<dbReference type="SMART" id="SM00052">
    <property type="entry name" value="EAL"/>
    <property type="match status" value="1"/>
</dbReference>
<dbReference type="PANTHER" id="PTHR33121:SF79">
    <property type="entry name" value="CYCLIC DI-GMP PHOSPHODIESTERASE PDED-RELATED"/>
    <property type="match status" value="1"/>
</dbReference>
<evidence type="ECO:0000259" key="2">
    <source>
        <dbReference type="PROSITE" id="PS50887"/>
    </source>
</evidence>
<reference evidence="3 4" key="1">
    <citation type="submission" date="2024-04" db="EMBL/GenBank/DDBJ databases">
        <title>Human intestinal bacterial collection.</title>
        <authorList>
            <person name="Pauvert C."/>
            <person name="Hitch T.C.A."/>
            <person name="Clavel T."/>
        </authorList>
    </citation>
    <scope>NUCLEOTIDE SEQUENCE [LARGE SCALE GENOMIC DNA]</scope>
    <source>
        <strain evidence="3 4">CLA-KB-H42</strain>
    </source>
</reference>
<feature type="domain" description="GGDEF" evidence="2">
    <location>
        <begin position="161"/>
        <end position="293"/>
    </location>
</feature>
<gene>
    <name evidence="3" type="ORF">AAA083_09180</name>
</gene>
<dbReference type="SUPFAM" id="SSF141868">
    <property type="entry name" value="EAL domain-like"/>
    <property type="match status" value="1"/>
</dbReference>
<dbReference type="CDD" id="cd01948">
    <property type="entry name" value="EAL"/>
    <property type="match status" value="1"/>
</dbReference>
<dbReference type="InterPro" id="IPR013655">
    <property type="entry name" value="PAS_fold_3"/>
</dbReference>
<dbReference type="CDD" id="cd01949">
    <property type="entry name" value="GGDEF"/>
    <property type="match status" value="1"/>
</dbReference>
<evidence type="ECO:0000313" key="4">
    <source>
        <dbReference type="Proteomes" id="UP001487305"/>
    </source>
</evidence>
<evidence type="ECO:0000313" key="3">
    <source>
        <dbReference type="EMBL" id="MEQ3363148.1"/>
    </source>
</evidence>
<dbReference type="Pfam" id="PF08447">
    <property type="entry name" value="PAS_3"/>
    <property type="match status" value="1"/>
</dbReference>
<dbReference type="PANTHER" id="PTHR33121">
    <property type="entry name" value="CYCLIC DI-GMP PHOSPHODIESTERASE PDEF"/>
    <property type="match status" value="1"/>
</dbReference>
<name>A0ABV1JDI6_9ACTN</name>
<dbReference type="InterPro" id="IPR043128">
    <property type="entry name" value="Rev_trsase/Diguanyl_cyclase"/>
</dbReference>
<keyword evidence="4" id="KW-1185">Reference proteome</keyword>
<accession>A0ABV1JDI6</accession>
<dbReference type="Pfam" id="PF00990">
    <property type="entry name" value="GGDEF"/>
    <property type="match status" value="1"/>
</dbReference>
<comment type="caution">
    <text evidence="3">The sequence shown here is derived from an EMBL/GenBank/DDBJ whole genome shotgun (WGS) entry which is preliminary data.</text>
</comment>
<dbReference type="SUPFAM" id="SSF55073">
    <property type="entry name" value="Nucleotide cyclase"/>
    <property type="match status" value="1"/>
</dbReference>
<dbReference type="Gene3D" id="3.20.20.450">
    <property type="entry name" value="EAL domain"/>
    <property type="match status" value="1"/>
</dbReference>
<dbReference type="PROSITE" id="PS50887">
    <property type="entry name" value="GGDEF"/>
    <property type="match status" value="1"/>
</dbReference>
<dbReference type="NCBIfam" id="TIGR00254">
    <property type="entry name" value="GGDEF"/>
    <property type="match status" value="1"/>
</dbReference>
<dbReference type="EMBL" id="JBBNOP010000007">
    <property type="protein sequence ID" value="MEQ3363148.1"/>
    <property type="molecule type" value="Genomic_DNA"/>
</dbReference>
<evidence type="ECO:0000259" key="1">
    <source>
        <dbReference type="PROSITE" id="PS50883"/>
    </source>
</evidence>
<dbReference type="InterPro" id="IPR001633">
    <property type="entry name" value="EAL_dom"/>
</dbReference>
<dbReference type="InterPro" id="IPR035965">
    <property type="entry name" value="PAS-like_dom_sf"/>
</dbReference>
<dbReference type="SMART" id="SM00267">
    <property type="entry name" value="GGDEF"/>
    <property type="match status" value="1"/>
</dbReference>